<feature type="transmembrane region" description="Helical" evidence="1">
    <location>
        <begin position="5"/>
        <end position="25"/>
    </location>
</feature>
<keyword evidence="1" id="KW-1133">Transmembrane helix</keyword>
<feature type="transmembrane region" description="Helical" evidence="1">
    <location>
        <begin position="37"/>
        <end position="57"/>
    </location>
</feature>
<dbReference type="AlphaFoldDB" id="A0A6C0EBQ1"/>
<dbReference type="EMBL" id="MN739777">
    <property type="protein sequence ID" value="QHT26000.1"/>
    <property type="molecule type" value="Genomic_DNA"/>
</dbReference>
<keyword evidence="1" id="KW-0472">Membrane</keyword>
<reference evidence="2" key="1">
    <citation type="journal article" date="2020" name="Nature">
        <title>Giant virus diversity and host interactions through global metagenomics.</title>
        <authorList>
            <person name="Schulz F."/>
            <person name="Roux S."/>
            <person name="Paez-Espino D."/>
            <person name="Jungbluth S."/>
            <person name="Walsh D.A."/>
            <person name="Denef V.J."/>
            <person name="McMahon K.D."/>
            <person name="Konstantinidis K.T."/>
            <person name="Eloe-Fadrosh E.A."/>
            <person name="Kyrpides N.C."/>
            <person name="Woyke T."/>
        </authorList>
    </citation>
    <scope>NUCLEOTIDE SEQUENCE</scope>
    <source>
        <strain evidence="2">GVMAG-M-3300023179-27</strain>
    </source>
</reference>
<feature type="transmembrane region" description="Helical" evidence="1">
    <location>
        <begin position="69"/>
        <end position="88"/>
    </location>
</feature>
<accession>A0A6C0EBQ1</accession>
<proteinExistence type="predicted"/>
<feature type="transmembrane region" description="Helical" evidence="1">
    <location>
        <begin position="122"/>
        <end position="143"/>
    </location>
</feature>
<evidence type="ECO:0000256" key="1">
    <source>
        <dbReference type="SAM" id="Phobius"/>
    </source>
</evidence>
<sequence length="152" mass="16862">MNEKYINGAVIVILLICLAMVYGGYFWGYSNNRNVEFVPWIIGVVGLIVSLVASIATNIYAPKNQVNKYIPLLLIITLPVLIGIKYWIPIITESNVPIKTGDRTDYLLEKSAINMSKPYDKMFVYSLIIYCVLAIITTIVAMASSSTSAEST</sequence>
<evidence type="ECO:0000313" key="2">
    <source>
        <dbReference type="EMBL" id="QHT26000.1"/>
    </source>
</evidence>
<organism evidence="2">
    <name type="scientific">viral metagenome</name>
    <dbReference type="NCBI Taxonomy" id="1070528"/>
    <lineage>
        <taxon>unclassified sequences</taxon>
        <taxon>metagenomes</taxon>
        <taxon>organismal metagenomes</taxon>
    </lineage>
</organism>
<name>A0A6C0EBQ1_9ZZZZ</name>
<protein>
    <submittedName>
        <fullName evidence="2">Uncharacterized protein</fullName>
    </submittedName>
</protein>
<keyword evidence="1" id="KW-0812">Transmembrane</keyword>